<name>A0AA96VE04_9STRE</name>
<evidence type="ECO:0000313" key="2">
    <source>
        <dbReference type="Proteomes" id="UP001304088"/>
    </source>
</evidence>
<accession>A0AA96VE04</accession>
<sequence>MNKKKWEQGADAIAPNSHHDVVEEFDFVFIDQPLADYQPAISG</sequence>
<proteinExistence type="predicted"/>
<gene>
    <name evidence="1" type="ORF">PXH68_06800</name>
</gene>
<dbReference type="Proteomes" id="UP001304088">
    <property type="component" value="Chromosome"/>
</dbReference>
<reference evidence="1 2" key="1">
    <citation type="submission" date="2023-02" db="EMBL/GenBank/DDBJ databases">
        <title>Streptococcus sp. Genome Sequencing and Assembly.</title>
        <authorList>
            <person name="Shore S.M."/>
            <person name="Nicholson T.L."/>
        </authorList>
    </citation>
    <scope>NUCLEOTIDE SEQUENCE [LARGE SCALE GENOMIC DNA]</scope>
    <source>
        <strain evidence="1 2">29896</strain>
    </source>
</reference>
<dbReference type="KEGG" id="ssuv:PXH68_06800"/>
<dbReference type="RefSeq" id="WP_316715544.1">
    <property type="nucleotide sequence ID" value="NZ_CP118733.1"/>
</dbReference>
<evidence type="ECO:0000313" key="1">
    <source>
        <dbReference type="EMBL" id="WNY46598.1"/>
    </source>
</evidence>
<protein>
    <submittedName>
        <fullName evidence="1">Uncharacterized protein</fullName>
    </submittedName>
</protein>
<dbReference type="EMBL" id="CP118733">
    <property type="protein sequence ID" value="WNY46598.1"/>
    <property type="molecule type" value="Genomic_DNA"/>
</dbReference>
<organism evidence="1 2">
    <name type="scientific">Streptococcus suivaginalis</name>
    <dbReference type="NCBI Taxonomy" id="3028082"/>
    <lineage>
        <taxon>Bacteria</taxon>
        <taxon>Bacillati</taxon>
        <taxon>Bacillota</taxon>
        <taxon>Bacilli</taxon>
        <taxon>Lactobacillales</taxon>
        <taxon>Streptococcaceae</taxon>
        <taxon>Streptococcus</taxon>
    </lineage>
</organism>
<keyword evidence="2" id="KW-1185">Reference proteome</keyword>
<dbReference type="AlphaFoldDB" id="A0AA96VE04"/>